<keyword evidence="3" id="KW-0597">Phosphoprotein</keyword>
<keyword evidence="8" id="KW-0805">Transcription regulation</keyword>
<dbReference type="PANTHER" id="PTHR46105:SF12">
    <property type="entry name" value="ZINC FINGER AND BTB DOMAIN-CONTAINING PROTEIN 8A"/>
    <property type="match status" value="1"/>
</dbReference>
<keyword evidence="17" id="KW-1185">Reference proteome</keyword>
<evidence type="ECO:0000256" key="11">
    <source>
        <dbReference type="ARBA" id="ARBA00023242"/>
    </source>
</evidence>
<evidence type="ECO:0000313" key="17">
    <source>
        <dbReference type="Proteomes" id="UP001044222"/>
    </source>
</evidence>
<comment type="caution">
    <text evidence="16">The sequence shown here is derived from an EMBL/GenBank/DDBJ whole genome shotgun (WGS) entry which is preliminary data.</text>
</comment>
<name>A0A9D3S8S4_ANGAN</name>
<evidence type="ECO:0000256" key="10">
    <source>
        <dbReference type="ARBA" id="ARBA00023163"/>
    </source>
</evidence>
<keyword evidence="5" id="KW-0677">Repeat</keyword>
<keyword evidence="9" id="KW-0238">DNA-binding</keyword>
<dbReference type="InterPro" id="IPR011333">
    <property type="entry name" value="SKP1/BTB/POZ_sf"/>
</dbReference>
<feature type="compositionally biased region" description="Polar residues" evidence="13">
    <location>
        <begin position="10"/>
        <end position="29"/>
    </location>
</feature>
<feature type="region of interest" description="Disordered" evidence="13">
    <location>
        <begin position="1"/>
        <end position="29"/>
    </location>
</feature>
<dbReference type="PROSITE" id="PS00028">
    <property type="entry name" value="ZINC_FINGER_C2H2_1"/>
    <property type="match status" value="2"/>
</dbReference>
<dbReference type="PROSITE" id="PS50157">
    <property type="entry name" value="ZINC_FINGER_C2H2_2"/>
    <property type="match status" value="2"/>
</dbReference>
<keyword evidence="7" id="KW-0862">Zinc</keyword>
<evidence type="ECO:0000313" key="16">
    <source>
        <dbReference type="EMBL" id="KAG5855851.1"/>
    </source>
</evidence>
<dbReference type="EMBL" id="JAFIRN010000001">
    <property type="protein sequence ID" value="KAG5855851.1"/>
    <property type="molecule type" value="Genomic_DNA"/>
</dbReference>
<dbReference type="InterPro" id="IPR013087">
    <property type="entry name" value="Znf_C2H2_type"/>
</dbReference>
<feature type="domain" description="BTB" evidence="14">
    <location>
        <begin position="54"/>
        <end position="122"/>
    </location>
</feature>
<dbReference type="InterPro" id="IPR050457">
    <property type="entry name" value="ZnFinger_BTB_dom_contain"/>
</dbReference>
<dbReference type="Proteomes" id="UP001044222">
    <property type="component" value="Unassembled WGS sequence"/>
</dbReference>
<evidence type="ECO:0000259" key="14">
    <source>
        <dbReference type="PROSITE" id="PS50097"/>
    </source>
</evidence>
<evidence type="ECO:0000256" key="12">
    <source>
        <dbReference type="PROSITE-ProRule" id="PRU00042"/>
    </source>
</evidence>
<dbReference type="SUPFAM" id="SSF54695">
    <property type="entry name" value="POZ domain"/>
    <property type="match status" value="1"/>
</dbReference>
<evidence type="ECO:0008006" key="18">
    <source>
        <dbReference type="Google" id="ProtNLM"/>
    </source>
</evidence>
<evidence type="ECO:0000256" key="13">
    <source>
        <dbReference type="SAM" id="MobiDB-lite"/>
    </source>
</evidence>
<gene>
    <name evidence="16" type="ORF">ANANG_G00001000</name>
</gene>
<keyword evidence="6 12" id="KW-0863">Zinc-finger</keyword>
<keyword evidence="11" id="KW-0539">Nucleus</keyword>
<feature type="region of interest" description="Disordered" evidence="13">
    <location>
        <begin position="192"/>
        <end position="290"/>
    </location>
</feature>
<evidence type="ECO:0000256" key="7">
    <source>
        <dbReference type="ARBA" id="ARBA00022833"/>
    </source>
</evidence>
<dbReference type="AlphaFoldDB" id="A0A9D3S8S4"/>
<evidence type="ECO:0000256" key="1">
    <source>
        <dbReference type="ARBA" id="ARBA00003767"/>
    </source>
</evidence>
<dbReference type="PANTHER" id="PTHR46105">
    <property type="entry name" value="AGAP004733-PA"/>
    <property type="match status" value="1"/>
</dbReference>
<dbReference type="InterPro" id="IPR000210">
    <property type="entry name" value="BTB/POZ_dom"/>
</dbReference>
<evidence type="ECO:0000256" key="4">
    <source>
        <dbReference type="ARBA" id="ARBA00022723"/>
    </source>
</evidence>
<dbReference type="GO" id="GO:0000981">
    <property type="term" value="F:DNA-binding transcription factor activity, RNA polymerase II-specific"/>
    <property type="evidence" value="ECO:0007669"/>
    <property type="project" value="TreeGrafter"/>
</dbReference>
<dbReference type="SMART" id="SM00355">
    <property type="entry name" value="ZnF_C2H2"/>
    <property type="match status" value="2"/>
</dbReference>
<dbReference type="Gene3D" id="3.30.160.60">
    <property type="entry name" value="Classic Zinc Finger"/>
    <property type="match status" value="2"/>
</dbReference>
<evidence type="ECO:0000256" key="6">
    <source>
        <dbReference type="ARBA" id="ARBA00022771"/>
    </source>
</evidence>
<evidence type="ECO:0000256" key="9">
    <source>
        <dbReference type="ARBA" id="ARBA00023125"/>
    </source>
</evidence>
<dbReference type="SMART" id="SM00225">
    <property type="entry name" value="BTB"/>
    <property type="match status" value="1"/>
</dbReference>
<dbReference type="Pfam" id="PF00651">
    <property type="entry name" value="BTB"/>
    <property type="match status" value="1"/>
</dbReference>
<evidence type="ECO:0000256" key="5">
    <source>
        <dbReference type="ARBA" id="ARBA00022737"/>
    </source>
</evidence>
<keyword evidence="10" id="KW-0804">Transcription</keyword>
<sequence length="492" mass="54104">MEMVTEIRTKGSSRTPGEPGQQQAAGLSSAEMSVSHQRRLLQQLDEQRQQELFCDCDVLVEGRLFRAHRNVLSGSSGYFRMLLQQGARGCARPASASFDVFSPDVFAVILDFVYSGRLGLTSDNVIEVMSAASYLQMNDVISFCKGFIKSSLDISAKEDDDADRQLVALGKDGGGSEHDANASPVQQGVLLPTSQHKEPGSPPGSPQDSPWPAYCDSPEVKYYPEPKPPSPKRSTPPVRGGRRTQQRPPEAEGGYQLAPVSTEGRGRGTGKRKRCTAAPEPDAVYSPDLQGEPSLNMQKADELYATLPTIVGVVGFFNKDSSPSMRFKCPFCTHTVKRKADLKRHLRCHTGERPYPCEACSKRFTRLEHLRSHFETIHQARKLVCRKCKRHVTEETGRVVSEGTRRYRLCSDCLQGSGCEGVVLDGPDAADSQSGLFLAVDAEDDGGDREWLLADDDDDDLAEDSGADLIIQEVDDSEEELDLQDENKPVFT</sequence>
<dbReference type="FunFam" id="3.30.160.60:FF:000065">
    <property type="entry name" value="B-cell CLL/lymphoma 6, member B"/>
    <property type="match status" value="1"/>
</dbReference>
<evidence type="ECO:0000256" key="8">
    <source>
        <dbReference type="ARBA" id="ARBA00023015"/>
    </source>
</evidence>
<dbReference type="PROSITE" id="PS50097">
    <property type="entry name" value="BTB"/>
    <property type="match status" value="1"/>
</dbReference>
<feature type="domain" description="C2H2-type" evidence="15">
    <location>
        <begin position="327"/>
        <end position="354"/>
    </location>
</feature>
<dbReference type="OrthoDB" id="624345at2759"/>
<dbReference type="InterPro" id="IPR036236">
    <property type="entry name" value="Znf_C2H2_sf"/>
</dbReference>
<accession>A0A9D3S8S4</accession>
<dbReference type="OMA" id="CTECIQE"/>
<feature type="domain" description="C2H2-type" evidence="15">
    <location>
        <begin position="355"/>
        <end position="383"/>
    </location>
</feature>
<comment type="subcellular location">
    <subcellularLocation>
        <location evidence="2">Nucleus</location>
    </subcellularLocation>
</comment>
<protein>
    <recommendedName>
        <fullName evidence="18">Zinc finger and BTB domain-containing protein 8A</fullName>
    </recommendedName>
</protein>
<dbReference type="GO" id="GO:0005634">
    <property type="term" value="C:nucleus"/>
    <property type="evidence" value="ECO:0007669"/>
    <property type="project" value="UniProtKB-SubCell"/>
</dbReference>
<evidence type="ECO:0000256" key="2">
    <source>
        <dbReference type="ARBA" id="ARBA00004123"/>
    </source>
</evidence>
<comment type="function">
    <text evidence="1">May be involved in transcriptional regulation.</text>
</comment>
<evidence type="ECO:0000256" key="3">
    <source>
        <dbReference type="ARBA" id="ARBA00022553"/>
    </source>
</evidence>
<dbReference type="Gene3D" id="3.30.710.10">
    <property type="entry name" value="Potassium Channel Kv1.1, Chain A"/>
    <property type="match status" value="1"/>
</dbReference>
<dbReference type="GO" id="GO:0008270">
    <property type="term" value="F:zinc ion binding"/>
    <property type="evidence" value="ECO:0007669"/>
    <property type="project" value="UniProtKB-KW"/>
</dbReference>
<dbReference type="SUPFAM" id="SSF57667">
    <property type="entry name" value="beta-beta-alpha zinc fingers"/>
    <property type="match status" value="1"/>
</dbReference>
<proteinExistence type="predicted"/>
<evidence type="ECO:0000259" key="15">
    <source>
        <dbReference type="PROSITE" id="PS50157"/>
    </source>
</evidence>
<dbReference type="GO" id="GO:0000978">
    <property type="term" value="F:RNA polymerase II cis-regulatory region sequence-specific DNA binding"/>
    <property type="evidence" value="ECO:0007669"/>
    <property type="project" value="TreeGrafter"/>
</dbReference>
<organism evidence="16 17">
    <name type="scientific">Anguilla anguilla</name>
    <name type="common">European freshwater eel</name>
    <name type="synonym">Muraena anguilla</name>
    <dbReference type="NCBI Taxonomy" id="7936"/>
    <lineage>
        <taxon>Eukaryota</taxon>
        <taxon>Metazoa</taxon>
        <taxon>Chordata</taxon>
        <taxon>Craniata</taxon>
        <taxon>Vertebrata</taxon>
        <taxon>Euteleostomi</taxon>
        <taxon>Actinopterygii</taxon>
        <taxon>Neopterygii</taxon>
        <taxon>Teleostei</taxon>
        <taxon>Anguilliformes</taxon>
        <taxon>Anguillidae</taxon>
        <taxon>Anguilla</taxon>
    </lineage>
</organism>
<keyword evidence="4" id="KW-0479">Metal-binding</keyword>
<reference evidence="16" key="1">
    <citation type="submission" date="2021-01" db="EMBL/GenBank/DDBJ databases">
        <title>A chromosome-scale assembly of European eel, Anguilla anguilla.</title>
        <authorList>
            <person name="Henkel C."/>
            <person name="Jong-Raadsen S.A."/>
            <person name="Dufour S."/>
            <person name="Weltzien F.-A."/>
            <person name="Palstra A.P."/>
            <person name="Pelster B."/>
            <person name="Spaink H.P."/>
            <person name="Van Den Thillart G.E."/>
            <person name="Jansen H."/>
            <person name="Zahm M."/>
            <person name="Klopp C."/>
            <person name="Cedric C."/>
            <person name="Louis A."/>
            <person name="Berthelot C."/>
            <person name="Parey E."/>
            <person name="Roest Crollius H."/>
            <person name="Montfort J."/>
            <person name="Robinson-Rechavi M."/>
            <person name="Bucao C."/>
            <person name="Bouchez O."/>
            <person name="Gislard M."/>
            <person name="Lluch J."/>
            <person name="Milhes M."/>
            <person name="Lampietro C."/>
            <person name="Lopez Roques C."/>
            <person name="Donnadieu C."/>
            <person name="Braasch I."/>
            <person name="Desvignes T."/>
            <person name="Postlethwait J."/>
            <person name="Bobe J."/>
            <person name="Guiguen Y."/>
            <person name="Dirks R."/>
        </authorList>
    </citation>
    <scope>NUCLEOTIDE SEQUENCE</scope>
    <source>
        <strain evidence="16">Tag_6206</strain>
        <tissue evidence="16">Liver</tissue>
    </source>
</reference>